<dbReference type="Pfam" id="PF13483">
    <property type="entry name" value="Lactamase_B_3"/>
    <property type="match status" value="1"/>
</dbReference>
<sequence length="532" mass="60685">MKITGLGHAGMFIETRGGSIICDPVIGPSFFGSWFPFPDNRALDWERFGKADFLYISHRHRDHFDPAMLERYVSKDIKVLLPEYPTDDLEQDLLALGYTNLVRTEAGVPLQFGDLKLMVTPLRAPSDGPIGDSSLSLDDGTASVLNQNDSHPLDLEKLFDFGKPDAYFTQVSGAIWWPMVYDLPQDAKQNFAQLKRDAQNKRAMYYIDKVDAEHVFPMAGPPMFLREELFRYNGTGLENDSIFTDQREFLAHMKQERPDQKGYLFLPGTEVEVQGSDVTVTQTLYTDAEIERVFGDKWNYLAEQRDSRQDEIRAEVATRADVIPPAEMLAALKEWWEPLLRRARTIRNGVGGVVRFRIGELDMVVDFPKAKLREYAGEECIYWYTIPADLVSTNIRDHEIDWSNSIFLSMQFEVGRSGKFNEFLTTFLKCLSRDRIEYVENWYAEQSDQTEDAEIDGWTVQRRCPHLRADLTKTGKIENGVLTCSLHDWKWDLETGRCLTTTGHPIRSTPIRTTASGERAAAAREAAEVSAS</sequence>
<evidence type="ECO:0000256" key="2">
    <source>
        <dbReference type="ARBA" id="ARBA00022723"/>
    </source>
</evidence>
<dbReference type="GO" id="GO:0051537">
    <property type="term" value="F:2 iron, 2 sulfur cluster binding"/>
    <property type="evidence" value="ECO:0007669"/>
    <property type="project" value="UniProtKB-KW"/>
</dbReference>
<dbReference type="Pfam" id="PF00355">
    <property type="entry name" value="Rieske"/>
    <property type="match status" value="1"/>
</dbReference>
<dbReference type="Gene3D" id="2.102.10.10">
    <property type="entry name" value="Rieske [2Fe-2S] iron-sulphur domain"/>
    <property type="match status" value="1"/>
</dbReference>
<accession>A0A2T7WCC5</accession>
<dbReference type="SUPFAM" id="SSF56281">
    <property type="entry name" value="Metallo-hydrolase/oxidoreductase"/>
    <property type="match status" value="1"/>
</dbReference>
<dbReference type="Pfam" id="PF25451">
    <property type="entry name" value="SCP2_Rv3818"/>
    <property type="match status" value="1"/>
</dbReference>
<protein>
    <submittedName>
        <fullName evidence="6">(2Fe-2S)-binding protein</fullName>
    </submittedName>
</protein>
<dbReference type="InterPro" id="IPR017941">
    <property type="entry name" value="Rieske_2Fe-2S"/>
</dbReference>
<dbReference type="InterPro" id="IPR036922">
    <property type="entry name" value="Rieske_2Fe-2S_sf"/>
</dbReference>
<dbReference type="AlphaFoldDB" id="A0A2T7WCC5"/>
<dbReference type="EMBL" id="QDFT01000029">
    <property type="protein sequence ID" value="PVE69247.1"/>
    <property type="molecule type" value="Genomic_DNA"/>
</dbReference>
<keyword evidence="1" id="KW-0001">2Fe-2S</keyword>
<dbReference type="SUPFAM" id="SSF50022">
    <property type="entry name" value="ISP domain"/>
    <property type="match status" value="1"/>
</dbReference>
<name>A0A2T7WCC5_MICTE</name>
<reference evidence="6 7" key="1">
    <citation type="submission" date="2018-04" db="EMBL/GenBank/DDBJ databases">
        <authorList>
            <person name="Go L.Y."/>
            <person name="Mitchell J.A."/>
        </authorList>
    </citation>
    <scope>NUCLEOTIDE SEQUENCE [LARGE SCALE GENOMIC DNA]</scope>
    <source>
        <strain evidence="6 7">TPD7010</strain>
    </source>
</reference>
<keyword evidence="3" id="KW-0408">Iron</keyword>
<comment type="caution">
    <text evidence="6">The sequence shown here is derived from an EMBL/GenBank/DDBJ whole genome shotgun (WGS) entry which is preliminary data.</text>
</comment>
<dbReference type="Proteomes" id="UP000244649">
    <property type="component" value="Unassembled WGS sequence"/>
</dbReference>
<proteinExistence type="predicted"/>
<dbReference type="PANTHER" id="PTHR43546:SF4">
    <property type="entry name" value="UPF0282 PROTEIN MJ1629"/>
    <property type="match status" value="1"/>
</dbReference>
<dbReference type="InterPro" id="IPR036866">
    <property type="entry name" value="RibonucZ/Hydroxyglut_hydro"/>
</dbReference>
<keyword evidence="2" id="KW-0479">Metal-binding</keyword>
<evidence type="ECO:0000256" key="4">
    <source>
        <dbReference type="ARBA" id="ARBA00023014"/>
    </source>
</evidence>
<evidence type="ECO:0000256" key="3">
    <source>
        <dbReference type="ARBA" id="ARBA00023004"/>
    </source>
</evidence>
<dbReference type="GO" id="GO:0004497">
    <property type="term" value="F:monooxygenase activity"/>
    <property type="evidence" value="ECO:0007669"/>
    <property type="project" value="UniProtKB-ARBA"/>
</dbReference>
<evidence type="ECO:0000313" key="6">
    <source>
        <dbReference type="EMBL" id="PVE69247.1"/>
    </source>
</evidence>
<organism evidence="6 7">
    <name type="scientific">Microbacterium testaceum</name>
    <name type="common">Aureobacterium testaceum</name>
    <name type="synonym">Brevibacterium testaceum</name>
    <dbReference type="NCBI Taxonomy" id="2033"/>
    <lineage>
        <taxon>Bacteria</taxon>
        <taxon>Bacillati</taxon>
        <taxon>Actinomycetota</taxon>
        <taxon>Actinomycetes</taxon>
        <taxon>Micrococcales</taxon>
        <taxon>Microbacteriaceae</taxon>
        <taxon>Microbacterium</taxon>
    </lineage>
</organism>
<keyword evidence="4" id="KW-0411">Iron-sulfur</keyword>
<feature type="domain" description="Rieske" evidence="5">
    <location>
        <begin position="460"/>
        <end position="520"/>
    </location>
</feature>
<dbReference type="PROSITE" id="PS51296">
    <property type="entry name" value="RIESKE"/>
    <property type="match status" value="1"/>
</dbReference>
<dbReference type="Gene3D" id="3.60.15.10">
    <property type="entry name" value="Ribonuclease Z/Hydroxyacylglutathione hydrolase-like"/>
    <property type="match status" value="1"/>
</dbReference>
<dbReference type="GO" id="GO:0046872">
    <property type="term" value="F:metal ion binding"/>
    <property type="evidence" value="ECO:0007669"/>
    <property type="project" value="UniProtKB-KW"/>
</dbReference>
<dbReference type="PANTHER" id="PTHR43546">
    <property type="entry name" value="UPF0173 METAL-DEPENDENT HYDROLASE MJ1163-RELATED"/>
    <property type="match status" value="1"/>
</dbReference>
<evidence type="ECO:0000313" key="7">
    <source>
        <dbReference type="Proteomes" id="UP000244649"/>
    </source>
</evidence>
<dbReference type="GO" id="GO:0016705">
    <property type="term" value="F:oxidoreductase activity, acting on paired donors, with incorporation or reduction of molecular oxygen"/>
    <property type="evidence" value="ECO:0007669"/>
    <property type="project" value="UniProtKB-ARBA"/>
</dbReference>
<dbReference type="RefSeq" id="WP_116538028.1">
    <property type="nucleotide sequence ID" value="NZ_JAQDQE010000008.1"/>
</dbReference>
<dbReference type="InterPro" id="IPR057330">
    <property type="entry name" value="SCP2_Rv3818"/>
</dbReference>
<dbReference type="InterPro" id="IPR050114">
    <property type="entry name" value="UPF0173_UPF0282_UlaG_hydrolase"/>
</dbReference>
<evidence type="ECO:0000259" key="5">
    <source>
        <dbReference type="PROSITE" id="PS51296"/>
    </source>
</evidence>
<gene>
    <name evidence="6" type="ORF">DC432_11585</name>
</gene>
<evidence type="ECO:0000256" key="1">
    <source>
        <dbReference type="ARBA" id="ARBA00022714"/>
    </source>
</evidence>